<comment type="similarity">
    <text evidence="1">Belongs to the V-ATPase F subunit family.</text>
</comment>
<keyword evidence="5" id="KW-1185">Reference proteome</keyword>
<dbReference type="Proteomes" id="UP000515928">
    <property type="component" value="Chromosome"/>
</dbReference>
<keyword evidence="3" id="KW-0406">Ion transport</keyword>
<dbReference type="GO" id="GO:0046961">
    <property type="term" value="F:proton-transporting ATPase activity, rotational mechanism"/>
    <property type="evidence" value="ECO:0007669"/>
    <property type="project" value="InterPro"/>
</dbReference>
<proteinExistence type="inferred from homology"/>
<dbReference type="RefSeq" id="WP_187533365.1">
    <property type="nucleotide sequence ID" value="NZ_CBCSHU010000018.1"/>
</dbReference>
<gene>
    <name evidence="4" type="ORF">H9L01_07620</name>
</gene>
<name>A0A7G9RXA8_9FIRM</name>
<evidence type="ECO:0000256" key="1">
    <source>
        <dbReference type="ARBA" id="ARBA00010148"/>
    </source>
</evidence>
<dbReference type="InterPro" id="IPR008218">
    <property type="entry name" value="ATPase_V1-cplx_f_g_su"/>
</dbReference>
<organism evidence="4 5">
    <name type="scientific">Erysipelothrix inopinata</name>
    <dbReference type="NCBI Taxonomy" id="225084"/>
    <lineage>
        <taxon>Bacteria</taxon>
        <taxon>Bacillati</taxon>
        <taxon>Bacillota</taxon>
        <taxon>Erysipelotrichia</taxon>
        <taxon>Erysipelotrichales</taxon>
        <taxon>Erysipelotrichaceae</taxon>
        <taxon>Erysipelothrix</taxon>
    </lineage>
</organism>
<evidence type="ECO:0000313" key="5">
    <source>
        <dbReference type="Proteomes" id="UP000515928"/>
    </source>
</evidence>
<protein>
    <recommendedName>
        <fullName evidence="6">V-type ATP synthase subunit F</fullName>
    </recommendedName>
</protein>
<dbReference type="KEGG" id="eio:H9L01_07620"/>
<keyword evidence="2" id="KW-0813">Transport</keyword>
<dbReference type="AlphaFoldDB" id="A0A7G9RXA8"/>
<evidence type="ECO:0000313" key="4">
    <source>
        <dbReference type="EMBL" id="QNN60233.1"/>
    </source>
</evidence>
<dbReference type="EMBL" id="CP060715">
    <property type="protein sequence ID" value="QNN60233.1"/>
    <property type="molecule type" value="Genomic_DNA"/>
</dbReference>
<dbReference type="SUPFAM" id="SSF159468">
    <property type="entry name" value="AtpF-like"/>
    <property type="match status" value="1"/>
</dbReference>
<sequence>MNNTLYLSYDEHHALLESMGITIHKVKRNESIQPLLRQLKQEQIVIVLVDEEIYRDHKASIDAYNQDPFFTITLLSDTLGRHKEAKDRLSSSIEQAIGTLQK</sequence>
<dbReference type="Pfam" id="PF01990">
    <property type="entry name" value="ATP-synt_F"/>
    <property type="match status" value="1"/>
</dbReference>
<reference evidence="4 5" key="1">
    <citation type="submission" date="2020-08" db="EMBL/GenBank/DDBJ databases">
        <title>Genome sequence of Erysipelothrix inopinata DSM 15511T.</title>
        <authorList>
            <person name="Hyun D.-W."/>
            <person name="Bae J.-W."/>
        </authorList>
    </citation>
    <scope>NUCLEOTIDE SEQUENCE [LARGE SCALE GENOMIC DNA]</scope>
    <source>
        <strain evidence="4 5">DSM 15511</strain>
    </source>
</reference>
<dbReference type="Gene3D" id="3.40.50.10580">
    <property type="entry name" value="ATPase, V1 complex, subunit F"/>
    <property type="match status" value="1"/>
</dbReference>
<evidence type="ECO:0008006" key="6">
    <source>
        <dbReference type="Google" id="ProtNLM"/>
    </source>
</evidence>
<dbReference type="InterPro" id="IPR036906">
    <property type="entry name" value="ATPase_V1_fsu_sf"/>
</dbReference>
<accession>A0A7G9RXA8</accession>
<evidence type="ECO:0000256" key="2">
    <source>
        <dbReference type="ARBA" id="ARBA00022448"/>
    </source>
</evidence>
<evidence type="ECO:0000256" key="3">
    <source>
        <dbReference type="ARBA" id="ARBA00023065"/>
    </source>
</evidence>